<gene>
    <name evidence="1" type="ORF">EV669_104151</name>
</gene>
<dbReference type="EMBL" id="SMDA01000004">
    <property type="protein sequence ID" value="TCW31783.1"/>
    <property type="molecule type" value="Genomic_DNA"/>
</dbReference>
<proteinExistence type="predicted"/>
<evidence type="ECO:0000313" key="1">
    <source>
        <dbReference type="EMBL" id="TCW31783.1"/>
    </source>
</evidence>
<evidence type="ECO:0000313" key="2">
    <source>
        <dbReference type="Proteomes" id="UP000294801"/>
    </source>
</evidence>
<dbReference type="RefSeq" id="WP_132098303.1">
    <property type="nucleotide sequence ID" value="NZ_SMDA01000004.1"/>
</dbReference>
<dbReference type="Proteomes" id="UP000294801">
    <property type="component" value="Unassembled WGS sequence"/>
</dbReference>
<accession>A0ABY2CWW7</accession>
<organism evidence="1 2">
    <name type="scientific">Gulbenkiania mobilis</name>
    <dbReference type="NCBI Taxonomy" id="397457"/>
    <lineage>
        <taxon>Bacteria</taxon>
        <taxon>Pseudomonadati</taxon>
        <taxon>Pseudomonadota</taxon>
        <taxon>Betaproteobacteria</taxon>
        <taxon>Neisseriales</taxon>
        <taxon>Chromobacteriaceae</taxon>
        <taxon>Gulbenkiania</taxon>
    </lineage>
</organism>
<reference evidence="1 2" key="1">
    <citation type="submission" date="2019-03" db="EMBL/GenBank/DDBJ databases">
        <title>Genomic Encyclopedia of Type Strains, Phase IV (KMG-IV): sequencing the most valuable type-strain genomes for metagenomic binning, comparative biology and taxonomic classification.</title>
        <authorList>
            <person name="Goeker M."/>
        </authorList>
    </citation>
    <scope>NUCLEOTIDE SEQUENCE [LARGE SCALE GENOMIC DNA]</scope>
    <source>
        <strain evidence="1 2">DSM 18507</strain>
    </source>
</reference>
<keyword evidence="2" id="KW-1185">Reference proteome</keyword>
<comment type="caution">
    <text evidence="1">The sequence shown here is derived from an EMBL/GenBank/DDBJ whole genome shotgun (WGS) entry which is preliminary data.</text>
</comment>
<name>A0ABY2CWW7_GULMO</name>
<sequence>MDINTQIDQGGTQERIKRLKGELKRLERFGTRESWSSEDANYLLGELRHWLVEDFPFPSHNELVAVAIDAYQKALGSEPTEDEVFRDLLQLALTVERIARGPSVADEVIALLDRHLVKSGFPSVGHVPCNQ</sequence>
<protein>
    <submittedName>
        <fullName evidence="1">Uncharacterized protein</fullName>
    </submittedName>
</protein>